<dbReference type="AlphaFoldDB" id="M1P0H2"/>
<dbReference type="PANTHER" id="PTHR36214">
    <property type="match status" value="1"/>
</dbReference>
<dbReference type="EMBL" id="JX684074">
    <property type="protein sequence ID" value="AGF92856.1"/>
    <property type="molecule type" value="Genomic_DNA"/>
</dbReference>
<accession>M1P0H2</accession>
<dbReference type="NCBIfam" id="NF003376">
    <property type="entry name" value="PRK04452.1-2"/>
    <property type="match status" value="1"/>
</dbReference>
<evidence type="ECO:0000313" key="2">
    <source>
        <dbReference type="EMBL" id="AGF92856.1"/>
    </source>
</evidence>
<dbReference type="Pfam" id="PF03599">
    <property type="entry name" value="CdhD"/>
    <property type="match status" value="1"/>
</dbReference>
<proteinExistence type="predicted"/>
<dbReference type="InterPro" id="IPR011005">
    <property type="entry name" value="Dihydropteroate_synth-like_sf"/>
</dbReference>
<sequence length="323" mass="35085">MEIPEVKNSWEDKITSVTIGATEEDGGTRSSTVTIGGETAAPFLDFEGSVPNRPALGLEVWDVPPEGWPSLLKEPIEGVMNDPVEWAQKYEEKFDPELLCLKLEGCKPGGKDKSPEEAAKTVEKVMEATSLPMIIWGCGDDDKDNDVFTQVSPAVSGENCLLGTITEDNYRTLAALGMADGHKVIAESPVDINIAKQVNTLAREAGFDLEDLVIFPTSPSLGYGNEYVYSIMERSRLAGLKGDKLMGQPLMANIGGEVWKAKEAKAPEAERPGWGDPEKRGPAWEATTALNYLQAGADLIVIRHPKAFAETETTVDRLMSDKD</sequence>
<dbReference type="InterPro" id="IPR051069">
    <property type="entry name" value="ACDS_complex_subunit"/>
</dbReference>
<gene>
    <name evidence="2" type="ORF">FLSS-2_0017</name>
</gene>
<dbReference type="InterPro" id="IPR016041">
    <property type="entry name" value="Ac-CoA_synth_d_su_TIM-brl"/>
</dbReference>
<protein>
    <submittedName>
        <fullName evidence="2">Acetyl-CoA decarbonylase/synthase complex subunit delta</fullName>
    </submittedName>
</protein>
<name>M1P0H2_9ZZZZ</name>
<reference evidence="2" key="1">
    <citation type="journal article" date="2013" name="Syst. Appl. Microbiol.">
        <title>New insights into the archaeal diversity of a hypersaline microbial mat obtained by a metagenomic approach.</title>
        <authorList>
            <person name="Lopez-Lopez A."/>
            <person name="Richter M."/>
            <person name="Pena A."/>
            <person name="Tamames J."/>
            <person name="Rossello-Mora R."/>
        </authorList>
    </citation>
    <scope>NUCLEOTIDE SEQUENCE</scope>
</reference>
<dbReference type="SUPFAM" id="SSF51717">
    <property type="entry name" value="Dihydropteroate synthetase-like"/>
    <property type="match status" value="1"/>
</dbReference>
<dbReference type="Gene3D" id="3.20.20.20">
    <property type="entry name" value="Dihydropteroate synthase-like"/>
    <property type="match status" value="1"/>
</dbReference>
<organism evidence="2">
    <name type="scientific">uncultured organism</name>
    <dbReference type="NCBI Taxonomy" id="155900"/>
    <lineage>
        <taxon>unclassified sequences</taxon>
        <taxon>environmental samples</taxon>
    </lineage>
</organism>
<evidence type="ECO:0000259" key="1">
    <source>
        <dbReference type="Pfam" id="PF03599"/>
    </source>
</evidence>
<feature type="domain" description="CO dehydrogenase/acetyl-CoA synthase delta subunit TIM barrel" evidence="1">
    <location>
        <begin position="17"/>
        <end position="252"/>
    </location>
</feature>
<dbReference type="PANTHER" id="PTHR36214:SF5">
    <property type="entry name" value="ACETYL-COA DECARBONYLASE_SYNTHASE COMPLEX SUBUNIT DELTA"/>
    <property type="match status" value="1"/>
</dbReference>